<dbReference type="UniPathway" id="UPA00143"/>
<feature type="transmembrane region" description="Helical" evidence="10">
    <location>
        <begin position="580"/>
        <end position="600"/>
    </location>
</feature>
<dbReference type="Pfam" id="PF01925">
    <property type="entry name" value="TauE"/>
    <property type="match status" value="2"/>
</dbReference>
<feature type="transmembrane region" description="Helical" evidence="10">
    <location>
        <begin position="799"/>
        <end position="821"/>
    </location>
</feature>
<feature type="region of interest" description="Disordered" evidence="9">
    <location>
        <begin position="1775"/>
        <end position="1827"/>
    </location>
</feature>
<keyword evidence="2 10" id="KW-0812">Transmembrane</keyword>
<dbReference type="InterPro" id="IPR013083">
    <property type="entry name" value="Znf_RING/FYVE/PHD"/>
</dbReference>
<reference evidence="12 13" key="1">
    <citation type="submission" date="2018-07" db="EMBL/GenBank/DDBJ databases">
        <title>Genome sequencing of oomycete isolates from Chile give support for New Zealand origin for Phytophthora kernoviae and make available the first Nothophytophthora sp. genome.</title>
        <authorList>
            <person name="Studholme D.J."/>
            <person name="Sanfuentes E."/>
            <person name="Panda P."/>
            <person name="Hill R."/>
            <person name="Sambles C."/>
            <person name="Grant M."/>
            <person name="Williams N.M."/>
            <person name="Mcdougal R.L."/>
        </authorList>
    </citation>
    <scope>NUCLEOTIDE SEQUENCE [LARGE SCALE GENOMIC DNA]</scope>
    <source>
        <strain evidence="12">Chile7</strain>
    </source>
</reference>
<feature type="transmembrane region" description="Helical" evidence="10">
    <location>
        <begin position="1014"/>
        <end position="1035"/>
    </location>
</feature>
<gene>
    <name evidence="12" type="ORF">BBJ29_002356</name>
</gene>
<feature type="transmembrane region" description="Helical" evidence="10">
    <location>
        <begin position="983"/>
        <end position="1002"/>
    </location>
</feature>
<feature type="transmembrane region" description="Helical" evidence="10">
    <location>
        <begin position="747"/>
        <end position="768"/>
    </location>
</feature>
<feature type="transmembrane region" description="Helical" evidence="10">
    <location>
        <begin position="833"/>
        <end position="856"/>
    </location>
</feature>
<feature type="transmembrane region" description="Helical" evidence="10">
    <location>
        <begin position="264"/>
        <end position="286"/>
    </location>
</feature>
<dbReference type="InterPro" id="IPR002781">
    <property type="entry name" value="TM_pro_TauE-like"/>
</dbReference>
<dbReference type="GO" id="GO:0016567">
    <property type="term" value="P:protein ubiquitination"/>
    <property type="evidence" value="ECO:0007669"/>
    <property type="project" value="UniProtKB-UniPathway"/>
</dbReference>
<feature type="transmembrane region" description="Helical" evidence="10">
    <location>
        <begin position="541"/>
        <end position="560"/>
    </location>
</feature>
<sequence>MHVLVEDVLGRARISTVHSVAERTLHRVRILDGQRSSISIVNGTAIPLSSITILGGAIGNLSLNLRRTREDSTEPLIDWDVILVMQPLLLLGATCGTFLNTIMPTWLLCILLVMVLSVTGTRTLQKAINARQKERWQCGVTPESSALLGIESSSIDTMKASIMSKPEIEPRVDVPWRKLGALVGLFVVILAMNVLRGGKGFDSPVGIDSSSAWYPVLVTLPYVFLVCMSYFSLQNLGVTYQKQQSTGYELKPHEIEWTSASIRYFPMLSLAAGTVSGMFGIGGGIINGPLLLEVGIDASAASAMTATTVLFSSGTVFLVDDAIFSASEAHVMTEEEQLAVIQPRPMDEILYITSILAQQRQFPVDIVNNILEFAGVLLSFQVETTEHIRGRSNMNEVYLQLQLPTAEELQVPAGVNLSKCALVVADCTSKDQGWASDGREHNGTYRGSSSWSEITVTSTNEVGEGREVARVLFGPNLRAGRNFRHHRKYFSGSTPLLENIQMGDTVAITLRGEQAVTTSSRTDEAVVPEVDAPVSLAQREVFGMALAALVIFVAAGGGTGGGGVLDPIYILIMDLSAKTAIPLSSITILGGAIGNLSLNLRRTREDSTEPLIDWDVILVMQPLLLLGATCGTFLNTIMPTWLLCILLVMVLSVTGTRTLQKAINARQKERWQCGVTPESSALLGIESSSIDTMKASIMSKPEIEPRVDVPWRKLGALVGLFVVILAMNVLRGGKGFDSPVGIDSSSAWYPVLVTLPYVFLVCMSYFSLQNLGVTYQKQQSTGYELKPHEIEWTSASIRYFPMLSLAAGTVSGMFGIGGGIINGPLLLEVGIDASAASAMTATTVLFSSGMSAFNYLLMGSMDLHLAQLMLPMGFLMTYVGHVCLLKVVRHFNCPSLIIFSMATIVLISAAAMSVESIRALVDVSAFVRGLATLVLAFAVVASYLPEEGENPVKFGPVPTFPTGEGPYEPHETFRFMELPHETIGIVLAALVVLIASGAKIGGGAVLDAVYILEAIPLASVTIFGGALGDILLNIWKKPINSSSSLINWDMELVMQPMLLMGAAFGASIISWFSSWLFTIALIVYLGYIAKKVFEKTRAVGRDENWRWCSSREAVSLLGAPSFSFQDDGGFQYKFKLPWRKLGKNFGLFGATVLLTSLQGGKYFPSPLGIPPTSFFFIIISLLPFIFLSVVSHYQMKDVVATYQRQQNPRFILTSNEVQWSPDSIRKIPLHLLGIGALAGAFGVGGEGATSSLLRKVNFSPAAVSAMSATSVLFASGSKTGFSGGGKRRSERTAGPAEAEGAMADSGTQTRENGVSHKKRREAGSSLGGSESASKKIKLEDTTPPEANPNTMEAVREKNRALEIDMKEKNRRIAYLTKTCEALFRSQGMAGASFRCLRRQWFQLQDELLAAVKTVDPYAVSDETSKEVWRAALDAVNDFGQVRVRADELKLNLPEWFLTVARDADAEEPDADVSLHTDEDAASNTYIDAADLTKMEREVHGQLQQKSEEMKQLLQKLLGVVGSASQDKTKLIEYAHIIQEKRAAVAETLNLKQQLQACKTWIARLEYDVEFKEAERHQACRDYDRLSAFVKRQGGVEGNSANGEDIKNEKVADDEKPREKDTVAMVNQEELTKKEAEHAKTVATLRDNMTILSTKLYQERQKMDSMRRELDKLKALEAAWENDESTLIQDHEEKLKQLQDEKAQAVDEYNKIQHKAKDVEHHMTEKWEKKITKIQAEMSKTKSQIDEVNLKNVSLREKLSNASNYRDQLTEAKAELESAKRENVSLKTNVEREQSRADRAQASADNEQTQELTHKTIDAEREASDAEKRKALRDAEVAKKIVASSAAESTQRQQQMLQEKQRPCEKCDTYRKKTEEYERQLQSAKSASSTGELTDLERFELRDLQKLVNCSVCQDRRKDVIISKCFHMFCKECIENNLKSRNRKCPTCKKMFGHDDVKTVWFT</sequence>
<name>A0A3R7KAQ0_9STRA</name>
<feature type="region of interest" description="Disordered" evidence="9">
    <location>
        <begin position="1279"/>
        <end position="1350"/>
    </location>
</feature>
<feature type="compositionally biased region" description="Basic and acidic residues" evidence="9">
    <location>
        <begin position="1775"/>
        <end position="1798"/>
    </location>
</feature>
<dbReference type="PROSITE" id="PS00518">
    <property type="entry name" value="ZF_RING_1"/>
    <property type="match status" value="1"/>
</dbReference>
<dbReference type="SMART" id="SM00184">
    <property type="entry name" value="RING"/>
    <property type="match status" value="1"/>
</dbReference>
<keyword evidence="6 10" id="KW-1133">Transmembrane helix</keyword>
<dbReference type="InterPro" id="IPR017907">
    <property type="entry name" value="Znf_RING_CS"/>
</dbReference>
<feature type="transmembrane region" description="Helical" evidence="10">
    <location>
        <begin position="894"/>
        <end position="914"/>
    </location>
</feature>
<feature type="transmembrane region" description="Helical" evidence="10">
    <location>
        <begin position="1169"/>
        <end position="1190"/>
    </location>
</feature>
<keyword evidence="7 10" id="KW-0472">Membrane</keyword>
<dbReference type="GO" id="GO:0016020">
    <property type="term" value="C:membrane"/>
    <property type="evidence" value="ECO:0007669"/>
    <property type="project" value="UniProtKB-SubCell"/>
</dbReference>
<evidence type="ECO:0000256" key="4">
    <source>
        <dbReference type="ARBA" id="ARBA00022771"/>
    </source>
</evidence>
<evidence type="ECO:0000256" key="2">
    <source>
        <dbReference type="ARBA" id="ARBA00022692"/>
    </source>
</evidence>
<evidence type="ECO:0000256" key="5">
    <source>
        <dbReference type="ARBA" id="ARBA00022833"/>
    </source>
</evidence>
<feature type="transmembrane region" description="Helical" evidence="10">
    <location>
        <begin position="926"/>
        <end position="944"/>
    </location>
</feature>
<keyword evidence="4 8" id="KW-0863">Zinc-finger</keyword>
<evidence type="ECO:0000256" key="9">
    <source>
        <dbReference type="SAM" id="MobiDB-lite"/>
    </source>
</evidence>
<feature type="transmembrane region" description="Helical" evidence="10">
    <location>
        <begin position="179"/>
        <end position="197"/>
    </location>
</feature>
<dbReference type="Pfam" id="PF13923">
    <property type="entry name" value="zf-C3HC4_2"/>
    <property type="match status" value="1"/>
</dbReference>
<feature type="transmembrane region" description="Helical" evidence="10">
    <location>
        <begin position="868"/>
        <end position="888"/>
    </location>
</feature>
<feature type="transmembrane region" description="Helical" evidence="10">
    <location>
        <begin position="1057"/>
        <end position="1087"/>
    </location>
</feature>
<dbReference type="Proteomes" id="UP000284657">
    <property type="component" value="Unassembled WGS sequence"/>
</dbReference>
<accession>A0A3R7KAQ0</accession>
<evidence type="ECO:0000256" key="8">
    <source>
        <dbReference type="PROSITE-ProRule" id="PRU00175"/>
    </source>
</evidence>
<evidence type="ECO:0000259" key="11">
    <source>
        <dbReference type="PROSITE" id="PS50089"/>
    </source>
</evidence>
<dbReference type="GO" id="GO:0008270">
    <property type="term" value="F:zinc ion binding"/>
    <property type="evidence" value="ECO:0007669"/>
    <property type="project" value="UniProtKB-KW"/>
</dbReference>
<feature type="transmembrane region" description="Helical" evidence="10">
    <location>
        <begin position="1227"/>
        <end position="1245"/>
    </location>
</feature>
<comment type="subcellular location">
    <subcellularLocation>
        <location evidence="1">Membrane</location>
        <topology evidence="1">Multi-pass membrane protein</topology>
    </subcellularLocation>
</comment>
<evidence type="ECO:0000256" key="7">
    <source>
        <dbReference type="ARBA" id="ARBA00023136"/>
    </source>
</evidence>
<feature type="transmembrane region" description="Helical" evidence="10">
    <location>
        <begin position="212"/>
        <end position="233"/>
    </location>
</feature>
<feature type="transmembrane region" description="Helical" evidence="10">
    <location>
        <begin position="612"/>
        <end position="634"/>
    </location>
</feature>
<feature type="transmembrane region" description="Helical" evidence="10">
    <location>
        <begin position="1145"/>
        <end position="1163"/>
    </location>
</feature>
<evidence type="ECO:0000256" key="6">
    <source>
        <dbReference type="ARBA" id="ARBA00022989"/>
    </source>
</evidence>
<feature type="transmembrane region" description="Helical" evidence="10">
    <location>
        <begin position="77"/>
        <end position="99"/>
    </location>
</feature>
<dbReference type="Gene3D" id="3.30.40.10">
    <property type="entry name" value="Zinc/RING finger domain, C3HC4 (zinc finger)"/>
    <property type="match status" value="1"/>
</dbReference>
<comment type="caution">
    <text evidence="12">The sequence shown here is derived from an EMBL/GenBank/DDBJ whole genome shotgun (WGS) entry which is preliminary data.</text>
</comment>
<evidence type="ECO:0000256" key="3">
    <source>
        <dbReference type="ARBA" id="ARBA00022723"/>
    </source>
</evidence>
<feature type="compositionally biased region" description="Basic and acidic residues" evidence="9">
    <location>
        <begin position="1811"/>
        <end position="1827"/>
    </location>
</feature>
<protein>
    <recommendedName>
        <fullName evidence="11">RING-type domain-containing protein</fullName>
    </recommendedName>
</protein>
<evidence type="ECO:0000256" key="10">
    <source>
        <dbReference type="SAM" id="Phobius"/>
    </source>
</evidence>
<evidence type="ECO:0000256" key="1">
    <source>
        <dbReference type="ARBA" id="ARBA00004141"/>
    </source>
</evidence>
<evidence type="ECO:0000313" key="12">
    <source>
        <dbReference type="EMBL" id="RLN62207.1"/>
    </source>
</evidence>
<feature type="domain" description="RING-type" evidence="11">
    <location>
        <begin position="1909"/>
        <end position="1948"/>
    </location>
</feature>
<keyword evidence="5" id="KW-0862">Zinc</keyword>
<keyword evidence="3" id="KW-0479">Metal-binding</keyword>
<dbReference type="PROSITE" id="PS50089">
    <property type="entry name" value="ZF_RING_2"/>
    <property type="match status" value="1"/>
</dbReference>
<dbReference type="PANTHER" id="PTHR14255:SF3">
    <property type="entry name" value="SULFITE EXPORTER TAUE_SAFE FAMILY PROTEIN 5-RELATED"/>
    <property type="match status" value="1"/>
</dbReference>
<organism evidence="12 13">
    <name type="scientific">Phytophthora kernoviae</name>
    <dbReference type="NCBI Taxonomy" id="325452"/>
    <lineage>
        <taxon>Eukaryota</taxon>
        <taxon>Sar</taxon>
        <taxon>Stramenopiles</taxon>
        <taxon>Oomycota</taxon>
        <taxon>Peronosporomycetes</taxon>
        <taxon>Peronosporales</taxon>
        <taxon>Peronosporaceae</taxon>
        <taxon>Phytophthora</taxon>
    </lineage>
</organism>
<feature type="transmembrane region" description="Helical" evidence="10">
    <location>
        <begin position="105"/>
        <end position="124"/>
    </location>
</feature>
<feature type="transmembrane region" description="Helical" evidence="10">
    <location>
        <begin position="640"/>
        <end position="659"/>
    </location>
</feature>
<feature type="transmembrane region" description="Helical" evidence="10">
    <location>
        <begin position="298"/>
        <end position="319"/>
    </location>
</feature>
<dbReference type="CDD" id="cd16499">
    <property type="entry name" value="RING-HC_Bre1-like"/>
    <property type="match status" value="1"/>
</dbReference>
<feature type="transmembrane region" description="Helical" evidence="10">
    <location>
        <begin position="714"/>
        <end position="732"/>
    </location>
</feature>
<dbReference type="PANTHER" id="PTHR14255">
    <property type="entry name" value="CEREBLON"/>
    <property type="match status" value="1"/>
</dbReference>
<proteinExistence type="predicted"/>
<dbReference type="SUPFAM" id="SSF57850">
    <property type="entry name" value="RING/U-box"/>
    <property type="match status" value="1"/>
</dbReference>
<feature type="transmembrane region" description="Helical" evidence="10">
    <location>
        <begin position="45"/>
        <end position="65"/>
    </location>
</feature>
<dbReference type="GO" id="GO:0031464">
    <property type="term" value="C:Cul4A-RING E3 ubiquitin ligase complex"/>
    <property type="evidence" value="ECO:0007669"/>
    <property type="project" value="TreeGrafter"/>
</dbReference>
<dbReference type="EMBL" id="MBAD02000838">
    <property type="protein sequence ID" value="RLN62207.1"/>
    <property type="molecule type" value="Genomic_DNA"/>
</dbReference>
<evidence type="ECO:0000313" key="13">
    <source>
        <dbReference type="Proteomes" id="UP000284657"/>
    </source>
</evidence>
<dbReference type="InterPro" id="IPR001841">
    <property type="entry name" value="Znf_RING"/>
</dbReference>